<evidence type="ECO:0000256" key="2">
    <source>
        <dbReference type="ARBA" id="ARBA00008664"/>
    </source>
</evidence>
<gene>
    <name evidence="8" type="ORF">N781_02250</name>
</gene>
<dbReference type="EC" id="3.1.4.4" evidence="3"/>
<dbReference type="GO" id="GO:0016042">
    <property type="term" value="P:lipid catabolic process"/>
    <property type="evidence" value="ECO:0007669"/>
    <property type="project" value="UniProtKB-KW"/>
</dbReference>
<dbReference type="InterPro" id="IPR051406">
    <property type="entry name" value="PLD_domain"/>
</dbReference>
<dbReference type="SUPFAM" id="SSF56024">
    <property type="entry name" value="Phospholipase D/nuclease"/>
    <property type="match status" value="1"/>
</dbReference>
<evidence type="ECO:0000256" key="4">
    <source>
        <dbReference type="ARBA" id="ARBA00022801"/>
    </source>
</evidence>
<accession>A0A0A5GS88</accession>
<evidence type="ECO:0000259" key="7">
    <source>
        <dbReference type="Pfam" id="PF13091"/>
    </source>
</evidence>
<sequence>MDILLASGGCLAAGIYIGYRLSTSRRKSKQTETLHVFFSRTSPSLKPSITDTISQAEATIEVATSLLTDRNIIGELCHASKRGVRVRVLVDRHQLTDDSDCIKLARLLHDYGVQIKTHQHEGTLNLSLLLCDKQQLLTGSPPFSRHAFQHNDEILFLCKESSAIHTCSRRFEEMWDEAVSYAFYSYK</sequence>
<protein>
    <recommendedName>
        <fullName evidence="3">phospholipase D</fullName>
        <ecNumber evidence="3">3.1.4.4</ecNumber>
    </recommendedName>
</protein>
<evidence type="ECO:0000256" key="5">
    <source>
        <dbReference type="ARBA" id="ARBA00022963"/>
    </source>
</evidence>
<dbReference type="EMBL" id="AVPE01000001">
    <property type="protein sequence ID" value="KGX94108.1"/>
    <property type="molecule type" value="Genomic_DNA"/>
</dbReference>
<comment type="similarity">
    <text evidence="2">Belongs to the phospholipase D family.</text>
</comment>
<proteinExistence type="inferred from homology"/>
<dbReference type="Gene3D" id="3.30.870.10">
    <property type="entry name" value="Endonuclease Chain A"/>
    <property type="match status" value="1"/>
</dbReference>
<keyword evidence="4" id="KW-0378">Hydrolase</keyword>
<evidence type="ECO:0000256" key="3">
    <source>
        <dbReference type="ARBA" id="ARBA00012027"/>
    </source>
</evidence>
<evidence type="ECO:0000256" key="6">
    <source>
        <dbReference type="ARBA" id="ARBA00023098"/>
    </source>
</evidence>
<reference evidence="8 9" key="1">
    <citation type="submission" date="2013-08" db="EMBL/GenBank/DDBJ databases">
        <authorList>
            <person name="Huang J."/>
            <person name="Wang G."/>
        </authorList>
    </citation>
    <scope>NUCLEOTIDE SEQUENCE [LARGE SCALE GENOMIC DNA]</scope>
    <source>
        <strain evidence="8 9">JSM 076056</strain>
    </source>
</reference>
<dbReference type="GO" id="GO:0016891">
    <property type="term" value="F:RNA endonuclease activity producing 5'-phosphomonoesters, hydrolytic mechanism"/>
    <property type="evidence" value="ECO:0007669"/>
    <property type="project" value="TreeGrafter"/>
</dbReference>
<comment type="caution">
    <text evidence="8">The sequence shown here is derived from an EMBL/GenBank/DDBJ whole genome shotgun (WGS) entry which is preliminary data.</text>
</comment>
<organism evidence="8 9">
    <name type="scientific">Pontibacillus halophilus JSM 076056 = DSM 19796</name>
    <dbReference type="NCBI Taxonomy" id="1385510"/>
    <lineage>
        <taxon>Bacteria</taxon>
        <taxon>Bacillati</taxon>
        <taxon>Bacillota</taxon>
        <taxon>Bacilli</taxon>
        <taxon>Bacillales</taxon>
        <taxon>Bacillaceae</taxon>
        <taxon>Pontibacillus</taxon>
    </lineage>
</organism>
<dbReference type="PANTHER" id="PTHR43856:SF1">
    <property type="entry name" value="MITOCHONDRIAL CARDIOLIPIN HYDROLASE"/>
    <property type="match status" value="1"/>
</dbReference>
<comment type="catalytic activity">
    <reaction evidence="1">
        <text>a 1,2-diacyl-sn-glycero-3-phosphocholine + H2O = a 1,2-diacyl-sn-glycero-3-phosphate + choline + H(+)</text>
        <dbReference type="Rhea" id="RHEA:14445"/>
        <dbReference type="ChEBI" id="CHEBI:15354"/>
        <dbReference type="ChEBI" id="CHEBI:15377"/>
        <dbReference type="ChEBI" id="CHEBI:15378"/>
        <dbReference type="ChEBI" id="CHEBI:57643"/>
        <dbReference type="ChEBI" id="CHEBI:58608"/>
        <dbReference type="EC" id="3.1.4.4"/>
    </reaction>
</comment>
<dbReference type="Pfam" id="PF13091">
    <property type="entry name" value="PLDc_2"/>
    <property type="match status" value="1"/>
</dbReference>
<dbReference type="GO" id="GO:0004630">
    <property type="term" value="F:phospholipase D activity"/>
    <property type="evidence" value="ECO:0007669"/>
    <property type="project" value="UniProtKB-EC"/>
</dbReference>
<feature type="domain" description="Phospholipase D-like" evidence="7">
    <location>
        <begin position="50"/>
        <end position="175"/>
    </location>
</feature>
<keyword evidence="6" id="KW-0443">Lipid metabolism</keyword>
<dbReference type="STRING" id="1385510.GCA_000425205_00032"/>
<keyword evidence="9" id="KW-1185">Reference proteome</keyword>
<dbReference type="AlphaFoldDB" id="A0A0A5GS88"/>
<keyword evidence="5" id="KW-0442">Lipid degradation</keyword>
<name>A0A0A5GS88_9BACI</name>
<dbReference type="InterPro" id="IPR025202">
    <property type="entry name" value="PLD-like_dom"/>
</dbReference>
<evidence type="ECO:0000313" key="8">
    <source>
        <dbReference type="EMBL" id="KGX94108.1"/>
    </source>
</evidence>
<dbReference type="PANTHER" id="PTHR43856">
    <property type="entry name" value="CARDIOLIPIN HYDROLASE"/>
    <property type="match status" value="1"/>
</dbReference>
<dbReference type="RefSeq" id="WP_026798868.1">
    <property type="nucleotide sequence ID" value="NZ_AULI01000001.1"/>
</dbReference>
<dbReference type="Proteomes" id="UP000030528">
    <property type="component" value="Unassembled WGS sequence"/>
</dbReference>
<evidence type="ECO:0000313" key="9">
    <source>
        <dbReference type="Proteomes" id="UP000030528"/>
    </source>
</evidence>
<dbReference type="eggNOG" id="COG1502">
    <property type="taxonomic scope" value="Bacteria"/>
</dbReference>
<evidence type="ECO:0000256" key="1">
    <source>
        <dbReference type="ARBA" id="ARBA00000798"/>
    </source>
</evidence>